<name>A0A516SK06_9NEIS</name>
<accession>A0A516SK06</accession>
<dbReference type="InterPro" id="IPR051699">
    <property type="entry name" value="Rpn/YhgA-like_nuclease"/>
</dbReference>
<feature type="compositionally biased region" description="Basic and acidic residues" evidence="1">
    <location>
        <begin position="24"/>
        <end position="38"/>
    </location>
</feature>
<dbReference type="Pfam" id="PF14261">
    <property type="entry name" value="DUF4351"/>
    <property type="match status" value="1"/>
</dbReference>
<organism evidence="4 5">
    <name type="scientific">Chitinimonas arctica</name>
    <dbReference type="NCBI Taxonomy" id="2594795"/>
    <lineage>
        <taxon>Bacteria</taxon>
        <taxon>Pseudomonadati</taxon>
        <taxon>Pseudomonadota</taxon>
        <taxon>Betaproteobacteria</taxon>
        <taxon>Neisseriales</taxon>
        <taxon>Chitinibacteraceae</taxon>
        <taxon>Chitinimonas</taxon>
    </lineage>
</organism>
<evidence type="ECO:0000256" key="1">
    <source>
        <dbReference type="SAM" id="MobiDB-lite"/>
    </source>
</evidence>
<dbReference type="PANTHER" id="PTHR34611:SF2">
    <property type="entry name" value="INACTIVE RECOMBINATION-PROMOTING NUCLEASE-LIKE PROTEIN RPNE-RELATED"/>
    <property type="match status" value="1"/>
</dbReference>
<dbReference type="InterPro" id="IPR006842">
    <property type="entry name" value="Transposase_31"/>
</dbReference>
<dbReference type="EMBL" id="CP041730">
    <property type="protein sequence ID" value="QDQ28489.1"/>
    <property type="molecule type" value="Genomic_DNA"/>
</dbReference>
<dbReference type="KEGG" id="cari:FNU76_20185"/>
<evidence type="ECO:0000313" key="5">
    <source>
        <dbReference type="Proteomes" id="UP000317550"/>
    </source>
</evidence>
<gene>
    <name evidence="4" type="ORF">FNU76_20185</name>
</gene>
<keyword evidence="5" id="KW-1185">Reference proteome</keyword>
<feature type="domain" description="Transposase (putative) YhgA-like" evidence="2">
    <location>
        <begin position="107"/>
        <end position="290"/>
    </location>
</feature>
<dbReference type="OrthoDB" id="4539897at2"/>
<protein>
    <submittedName>
        <fullName evidence="4">DUF4351 domain-containing protein</fullName>
    </submittedName>
</protein>
<evidence type="ECO:0000313" key="4">
    <source>
        <dbReference type="EMBL" id="QDQ28489.1"/>
    </source>
</evidence>
<evidence type="ECO:0000259" key="3">
    <source>
        <dbReference type="Pfam" id="PF14261"/>
    </source>
</evidence>
<sequence>MPSASSIAGSVPPPPRRCRGSSRFKAERTRSGNEERHPGNLTQGAFLVSGFCDQPLRCMAVAKKHRRHGYLTEQHLKTCHCRISIQAKAVFPARCGTGSLLKMLDNDAAYKCLFSYPHSVEKLLREFIREDWVKQLDFASLERINGSFVSDRWRRQMSDVVWKVRLADQDLYVCLLLEFQSSIDPIMALRVASYVLQLYLDLCKDSKPLPLTASGKLPPVLPIVLYNGEPRWSAPLELDELIEAGPGCLPDYRPHMRHFLLDQGAYREQDFTELDNVAVAIFRLENAKRPDAMVGILCGLLRYLAAPEHAGLRRALTNWLTRVLIPTKFKQLDWSVAQLNEVSDLQGVETMLANDVERWMEEWVQKGKAEGLEEGLEKGEAKLLRRQLLRKFDPLPDWVEERLSGASTEQLESWGDQILTASSVDEVFAPH</sequence>
<evidence type="ECO:0000259" key="2">
    <source>
        <dbReference type="Pfam" id="PF04754"/>
    </source>
</evidence>
<proteinExistence type="predicted"/>
<dbReference type="PANTHER" id="PTHR34611">
    <property type="match status" value="1"/>
</dbReference>
<dbReference type="Proteomes" id="UP000317550">
    <property type="component" value="Chromosome"/>
</dbReference>
<dbReference type="Pfam" id="PF04754">
    <property type="entry name" value="Transposase_31"/>
    <property type="match status" value="1"/>
</dbReference>
<feature type="region of interest" description="Disordered" evidence="1">
    <location>
        <begin position="1"/>
        <end position="41"/>
    </location>
</feature>
<dbReference type="AlphaFoldDB" id="A0A516SK06"/>
<reference evidence="5" key="1">
    <citation type="submission" date="2019-07" db="EMBL/GenBank/DDBJ databases">
        <title>Chitinimonas sp. nov., isolated from Ny-Alesund, arctica soil.</title>
        <authorList>
            <person name="Xu Q."/>
            <person name="Peng F."/>
        </authorList>
    </citation>
    <scope>NUCLEOTIDE SEQUENCE [LARGE SCALE GENOMIC DNA]</scope>
    <source>
        <strain evidence="5">R3-44</strain>
    </source>
</reference>
<feature type="domain" description="DUF4351" evidence="3">
    <location>
        <begin position="373"/>
        <end position="426"/>
    </location>
</feature>
<dbReference type="InterPro" id="IPR025587">
    <property type="entry name" value="DUF4351"/>
</dbReference>